<dbReference type="AlphaFoldDB" id="A0A7R8VHM3"/>
<evidence type="ECO:0000256" key="1">
    <source>
        <dbReference type="SAM" id="MobiDB-lite"/>
    </source>
</evidence>
<feature type="region of interest" description="Disordered" evidence="1">
    <location>
        <begin position="174"/>
        <end position="207"/>
    </location>
</feature>
<proteinExistence type="predicted"/>
<dbReference type="EMBL" id="OA566323">
    <property type="protein sequence ID" value="CAD7198701.1"/>
    <property type="molecule type" value="Genomic_DNA"/>
</dbReference>
<organism evidence="2">
    <name type="scientific">Timema douglasi</name>
    <name type="common">Walking stick</name>
    <dbReference type="NCBI Taxonomy" id="61478"/>
    <lineage>
        <taxon>Eukaryota</taxon>
        <taxon>Metazoa</taxon>
        <taxon>Ecdysozoa</taxon>
        <taxon>Arthropoda</taxon>
        <taxon>Hexapoda</taxon>
        <taxon>Insecta</taxon>
        <taxon>Pterygota</taxon>
        <taxon>Neoptera</taxon>
        <taxon>Polyneoptera</taxon>
        <taxon>Phasmatodea</taxon>
        <taxon>Timematodea</taxon>
        <taxon>Timematoidea</taxon>
        <taxon>Timematidae</taxon>
        <taxon>Timema</taxon>
    </lineage>
</organism>
<gene>
    <name evidence="2" type="ORF">TDIB3V08_LOCUS4979</name>
</gene>
<evidence type="ECO:0000313" key="2">
    <source>
        <dbReference type="EMBL" id="CAD7198701.1"/>
    </source>
</evidence>
<reference evidence="2" key="1">
    <citation type="submission" date="2020-11" db="EMBL/GenBank/DDBJ databases">
        <authorList>
            <person name="Tran Van P."/>
        </authorList>
    </citation>
    <scope>NUCLEOTIDE SEQUENCE</scope>
</reference>
<name>A0A7R8VHM3_TIMDO</name>
<feature type="compositionally biased region" description="Basic and acidic residues" evidence="1">
    <location>
        <begin position="174"/>
        <end position="184"/>
    </location>
</feature>
<protein>
    <submittedName>
        <fullName evidence="2">Uncharacterized protein</fullName>
    </submittedName>
</protein>
<accession>A0A7R8VHM3</accession>
<sequence length="257" mass="29921">MVSRVQYWPAHYMLVDHDGVDYILLEHRSSHGQLESTACLPQCYTATSSYEENEKISGNESKRVDAREWKALEQVCFKARRVYTSTPTKNEKKKRKRYKTRKGEMKRFSQTSNYLTDNRTCLSEASIRGLQTTKDGLKHYNYQCNSVSFTKNFIKKGHVSCTWLDSKKRIEAERKKQEQEDKAKIKNQSGEFQANRKVLEKKSQEAKREPLRNLLTNAFDDLIEEDEDDASSVNSSYRIPNTSHDQGKLNLLATRKC</sequence>
<feature type="compositionally biased region" description="Basic and acidic residues" evidence="1">
    <location>
        <begin position="197"/>
        <end position="207"/>
    </location>
</feature>